<reference evidence="1 2" key="1">
    <citation type="submission" date="2023-10" db="EMBL/GenBank/DDBJ databases">
        <title>Genome-Wide Identification Analysis in wild type Solanum Pinnatisectum Reveals Some Genes Defensing Phytophthora Infestans.</title>
        <authorList>
            <person name="Sun C."/>
        </authorList>
    </citation>
    <scope>NUCLEOTIDE SEQUENCE [LARGE SCALE GENOMIC DNA]</scope>
    <source>
        <strain evidence="1">LQN</strain>
        <tissue evidence="1">Leaf</tissue>
    </source>
</reference>
<organism evidence="1 2">
    <name type="scientific">Solanum pinnatisectum</name>
    <name type="common">tansyleaf nightshade</name>
    <dbReference type="NCBI Taxonomy" id="50273"/>
    <lineage>
        <taxon>Eukaryota</taxon>
        <taxon>Viridiplantae</taxon>
        <taxon>Streptophyta</taxon>
        <taxon>Embryophyta</taxon>
        <taxon>Tracheophyta</taxon>
        <taxon>Spermatophyta</taxon>
        <taxon>Magnoliopsida</taxon>
        <taxon>eudicotyledons</taxon>
        <taxon>Gunneridae</taxon>
        <taxon>Pentapetalae</taxon>
        <taxon>asterids</taxon>
        <taxon>lamiids</taxon>
        <taxon>Solanales</taxon>
        <taxon>Solanaceae</taxon>
        <taxon>Solanoideae</taxon>
        <taxon>Solaneae</taxon>
        <taxon>Solanum</taxon>
    </lineage>
</organism>
<comment type="caution">
    <text evidence="1">The sequence shown here is derived from an EMBL/GenBank/DDBJ whole genome shotgun (WGS) entry which is preliminary data.</text>
</comment>
<accession>A0AAV9LUM2</accession>
<evidence type="ECO:0000313" key="1">
    <source>
        <dbReference type="EMBL" id="KAK4729461.1"/>
    </source>
</evidence>
<protein>
    <submittedName>
        <fullName evidence="1">Uncharacterized protein</fullName>
    </submittedName>
</protein>
<dbReference type="Proteomes" id="UP001311915">
    <property type="component" value="Unassembled WGS sequence"/>
</dbReference>
<evidence type="ECO:0000313" key="2">
    <source>
        <dbReference type="Proteomes" id="UP001311915"/>
    </source>
</evidence>
<name>A0AAV9LUM2_9SOLN</name>
<dbReference type="AlphaFoldDB" id="A0AAV9LUM2"/>
<proteinExistence type="predicted"/>
<dbReference type="InterPro" id="IPR012340">
    <property type="entry name" value="NA-bd_OB-fold"/>
</dbReference>
<dbReference type="EMBL" id="JAWPEI010000004">
    <property type="protein sequence ID" value="KAK4729461.1"/>
    <property type="molecule type" value="Genomic_DNA"/>
</dbReference>
<dbReference type="Gene3D" id="2.40.50.140">
    <property type="entry name" value="Nucleic acid-binding proteins"/>
    <property type="match status" value="1"/>
</dbReference>
<sequence>MFYNLSTHIKFLAFDFLTLKSIPHESNIFSRKRRYLLHAETMGIVVTRDFKPNRFIKFDIGNGTDCIPCIRWINEETPRHFSRRI</sequence>
<gene>
    <name evidence="1" type="ORF">R3W88_022449</name>
</gene>
<keyword evidence="2" id="KW-1185">Reference proteome</keyword>